<protein>
    <recommendedName>
        <fullName evidence="6">BTB domain-containing protein</fullName>
    </recommendedName>
</protein>
<dbReference type="EMBL" id="QGKW02000717">
    <property type="protein sequence ID" value="KAF2597252.1"/>
    <property type="molecule type" value="Genomic_DNA"/>
</dbReference>
<reference evidence="7" key="1">
    <citation type="submission" date="2019-12" db="EMBL/GenBank/DDBJ databases">
        <title>Genome sequencing and annotation of Brassica cretica.</title>
        <authorList>
            <person name="Studholme D.J."/>
            <person name="Sarris P.F."/>
        </authorList>
    </citation>
    <scope>NUCLEOTIDE SEQUENCE</scope>
    <source>
        <strain evidence="7">PFS-001/15</strain>
        <tissue evidence="7">Leaf</tissue>
    </source>
</reference>
<dbReference type="GO" id="GO:0005634">
    <property type="term" value="C:nucleus"/>
    <property type="evidence" value="ECO:0007669"/>
    <property type="project" value="TreeGrafter"/>
</dbReference>
<dbReference type="GO" id="GO:0009725">
    <property type="term" value="P:response to hormone"/>
    <property type="evidence" value="ECO:0007669"/>
    <property type="project" value="UniProtKB-ARBA"/>
</dbReference>
<keyword evidence="5" id="KW-0862">Zinc</keyword>
<organism evidence="7 8">
    <name type="scientific">Brassica cretica</name>
    <name type="common">Mustard</name>
    <dbReference type="NCBI Taxonomy" id="69181"/>
    <lineage>
        <taxon>Eukaryota</taxon>
        <taxon>Viridiplantae</taxon>
        <taxon>Streptophyta</taxon>
        <taxon>Embryophyta</taxon>
        <taxon>Tracheophyta</taxon>
        <taxon>Spermatophyta</taxon>
        <taxon>Magnoliopsida</taxon>
        <taxon>eudicotyledons</taxon>
        <taxon>Gunneridae</taxon>
        <taxon>Pentapetalae</taxon>
        <taxon>rosids</taxon>
        <taxon>malvids</taxon>
        <taxon>Brassicales</taxon>
        <taxon>Brassicaceae</taxon>
        <taxon>Brassiceae</taxon>
        <taxon>Brassica</taxon>
    </lineage>
</organism>
<dbReference type="InterPro" id="IPR044513">
    <property type="entry name" value="BT1/2/3/4/5"/>
</dbReference>
<accession>A0A8S9KT72</accession>
<evidence type="ECO:0000256" key="3">
    <source>
        <dbReference type="ARBA" id="ARBA00022771"/>
    </source>
</evidence>
<proteinExistence type="predicted"/>
<gene>
    <name evidence="7" type="ORF">F2Q68_00012507</name>
</gene>
<comment type="caution">
    <text evidence="7">The sequence shown here is derived from an EMBL/GenBank/DDBJ whole genome shotgun (WGS) entry which is preliminary data.</text>
</comment>
<dbReference type="SMART" id="SM00551">
    <property type="entry name" value="ZnF_TAZ"/>
    <property type="match status" value="2"/>
</dbReference>
<dbReference type="GO" id="GO:0005516">
    <property type="term" value="F:calmodulin binding"/>
    <property type="evidence" value="ECO:0007669"/>
    <property type="project" value="UniProtKB-ARBA"/>
</dbReference>
<evidence type="ECO:0000259" key="6">
    <source>
        <dbReference type="PROSITE" id="PS50097"/>
    </source>
</evidence>
<dbReference type="SUPFAM" id="SSF57933">
    <property type="entry name" value="TAZ domain"/>
    <property type="match status" value="2"/>
</dbReference>
<keyword evidence="2" id="KW-0479">Metal-binding</keyword>
<dbReference type="InterPro" id="IPR011333">
    <property type="entry name" value="SKP1/BTB/POZ_sf"/>
</dbReference>
<dbReference type="Pfam" id="PF02135">
    <property type="entry name" value="zf-TAZ"/>
    <property type="match status" value="2"/>
</dbReference>
<dbReference type="InterPro" id="IPR035898">
    <property type="entry name" value="TAZ_dom_sf"/>
</dbReference>
<keyword evidence="4" id="KW-0833">Ubl conjugation pathway</keyword>
<evidence type="ECO:0000313" key="8">
    <source>
        <dbReference type="Proteomes" id="UP000712281"/>
    </source>
</evidence>
<dbReference type="FunFam" id="1.20.1020.10:FF:000007">
    <property type="entry name" value="BTB/POZ and TAZ domain-containing protein 2"/>
    <property type="match status" value="2"/>
</dbReference>
<dbReference type="Gene3D" id="1.20.1020.10">
    <property type="entry name" value="TAZ domain"/>
    <property type="match status" value="2"/>
</dbReference>
<dbReference type="PANTHER" id="PTHR46287:SF17">
    <property type="entry name" value="BTB DOMAIN-CONTAINING PROTEIN"/>
    <property type="match status" value="1"/>
</dbReference>
<sequence>MPEMHPFKISHTKLTQILCLKPKAVLVTMAITATQNDGVSLSADEISYDLVETDVDIITSGRRRIPAHSGVLASASPVLTNIIEKPRKSRGGRGSSKRVVKILGVPCDAVSVFVRFLYSPRTGYEYQFLIIFRFLGDFLQRKKRRRRHRREQNLYMQLSEAMECIEHICTDGCTWVGPSSNLDNNKSTSQVKTGPCGAFSTCYGLQLLIRHFTVCKKRVDGKGCLRCKRMIQLLRLHSLICDQSESCCVPLCRQFKNRGEKDNKMVEEMKWKVLVRRVASAKAMSSLSQSKKKKSEVLFKEESEDFIRIRMKTGYEYQFLIIFRFLGDFLQRKKRRRRHRREQNLYMQLSEAMECIEHICTDGCTWVGPSSNLDNNKSTSQVKTGPCGAFSTCYGLQLLIRHFTVCKKRVDGKGCLRCKRMIQLLRLHSSICDQSESCRVPLCRQFKNRGEKDNKMVEEMKWKVLVRRVASAKTMSSLSQSKKKKIEVLFKEEAEDFIRIRKKKCFSLPLQFLKPPDVRHSTFESLRLGRSSQSIAFGFLRFWDSQNFKKDKEFVGITVLFLDENVNSVIYGFTPVRRANHYMPSLKEGSIVKVDHFEVARCSSMYTMTGYPFLIHFILLTIIGEVITGAPEINLQSRLECSTIAK</sequence>
<comment type="pathway">
    <text evidence="1">Protein modification; protein ubiquitination.</text>
</comment>
<dbReference type="Proteomes" id="UP000712281">
    <property type="component" value="Unassembled WGS sequence"/>
</dbReference>
<evidence type="ECO:0000256" key="5">
    <source>
        <dbReference type="ARBA" id="ARBA00022833"/>
    </source>
</evidence>
<evidence type="ECO:0000313" key="7">
    <source>
        <dbReference type="EMBL" id="KAF2597252.1"/>
    </source>
</evidence>
<dbReference type="Gene3D" id="3.30.710.10">
    <property type="entry name" value="Potassium Channel Kv1.1, Chain A"/>
    <property type="match status" value="1"/>
</dbReference>
<keyword evidence="3" id="KW-0863">Zinc-finger</keyword>
<dbReference type="CDD" id="cd04480">
    <property type="entry name" value="RPA1_DBD_A_like"/>
    <property type="match status" value="1"/>
</dbReference>
<dbReference type="GO" id="GO:0006355">
    <property type="term" value="P:regulation of DNA-templated transcription"/>
    <property type="evidence" value="ECO:0007669"/>
    <property type="project" value="UniProtKB-ARBA"/>
</dbReference>
<evidence type="ECO:0000256" key="2">
    <source>
        <dbReference type="ARBA" id="ARBA00022723"/>
    </source>
</evidence>
<dbReference type="SUPFAM" id="SSF54695">
    <property type="entry name" value="POZ domain"/>
    <property type="match status" value="1"/>
</dbReference>
<dbReference type="GO" id="GO:0042542">
    <property type="term" value="P:response to hydrogen peroxide"/>
    <property type="evidence" value="ECO:0007669"/>
    <property type="project" value="UniProtKB-ARBA"/>
</dbReference>
<name>A0A8S9KT72_BRACR</name>
<dbReference type="AlphaFoldDB" id="A0A8S9KT72"/>
<dbReference type="GO" id="GO:0008270">
    <property type="term" value="F:zinc ion binding"/>
    <property type="evidence" value="ECO:0007669"/>
    <property type="project" value="UniProtKB-KW"/>
</dbReference>
<dbReference type="PROSITE" id="PS50097">
    <property type="entry name" value="BTB"/>
    <property type="match status" value="1"/>
</dbReference>
<evidence type="ECO:0000256" key="1">
    <source>
        <dbReference type="ARBA" id="ARBA00004906"/>
    </source>
</evidence>
<evidence type="ECO:0000256" key="4">
    <source>
        <dbReference type="ARBA" id="ARBA00022786"/>
    </source>
</evidence>
<feature type="domain" description="BTB" evidence="6">
    <location>
        <begin position="53"/>
        <end position="126"/>
    </location>
</feature>
<dbReference type="PANTHER" id="PTHR46287">
    <property type="entry name" value="BTB/POZ AND TAZ DOMAIN-CONTAINING PROTEIN 3-RELATED"/>
    <property type="match status" value="1"/>
</dbReference>
<dbReference type="GO" id="GO:0009751">
    <property type="term" value="P:response to salicylic acid"/>
    <property type="evidence" value="ECO:0007669"/>
    <property type="project" value="UniProtKB-ARBA"/>
</dbReference>
<dbReference type="InterPro" id="IPR000210">
    <property type="entry name" value="BTB/POZ_dom"/>
</dbReference>
<dbReference type="InterPro" id="IPR000197">
    <property type="entry name" value="Znf_TAZ"/>
</dbReference>